<evidence type="ECO:0000256" key="2">
    <source>
        <dbReference type="ARBA" id="ARBA00023008"/>
    </source>
</evidence>
<feature type="compositionally biased region" description="Polar residues" evidence="5">
    <location>
        <begin position="55"/>
        <end position="64"/>
    </location>
</feature>
<dbReference type="PANTHER" id="PTHR12151:SF25">
    <property type="entry name" value="LINALOOL DEHYDRATASE_ISOMERASE DOMAIN-CONTAINING PROTEIN"/>
    <property type="match status" value="1"/>
</dbReference>
<accession>A0A512HS49</accession>
<dbReference type="EMBL" id="BJZQ01000001">
    <property type="protein sequence ID" value="GEO88274.1"/>
    <property type="molecule type" value="Genomic_DNA"/>
</dbReference>
<dbReference type="InterPro" id="IPR013766">
    <property type="entry name" value="Thioredoxin_domain"/>
</dbReference>
<dbReference type="InterPro" id="IPR003782">
    <property type="entry name" value="SCO1/SenC"/>
</dbReference>
<evidence type="ECO:0000256" key="5">
    <source>
        <dbReference type="SAM" id="MobiDB-lite"/>
    </source>
</evidence>
<keyword evidence="4" id="KW-1015">Disulfide bond</keyword>
<sequence>MKWRPAMRWLPGVVLVVAGMVSLAACAPDEVPSQSSSGYGEESGYGEISGDPLGPSTQVLQDTTGKPWSFTDVEEGRIRLVYFGYTSCPDVCPLTMADLAVALERLDADVRARIDVALVSTDPRRDTPEQLDTWLGAIEPDFTGVRGPIKSVIDAALSYGINVEAPTVTDDSYEVTHGAQLIVLKPGGGMVGYFRETVGVDTYVEELPGLLERHG</sequence>
<evidence type="ECO:0000256" key="6">
    <source>
        <dbReference type="SAM" id="SignalP"/>
    </source>
</evidence>
<dbReference type="Pfam" id="PF02630">
    <property type="entry name" value="SCO1-SenC"/>
    <property type="match status" value="1"/>
</dbReference>
<protein>
    <submittedName>
        <fullName evidence="8">SCO family protein</fullName>
    </submittedName>
</protein>
<feature type="binding site" evidence="3">
    <location>
        <position position="92"/>
    </location>
    <ligand>
        <name>Cu cation</name>
        <dbReference type="ChEBI" id="CHEBI:23378"/>
    </ligand>
</feature>
<feature type="signal peptide" evidence="6">
    <location>
        <begin position="1"/>
        <end position="27"/>
    </location>
</feature>
<dbReference type="PROSITE" id="PS51257">
    <property type="entry name" value="PROKAR_LIPOPROTEIN"/>
    <property type="match status" value="1"/>
</dbReference>
<evidence type="ECO:0000313" key="9">
    <source>
        <dbReference type="Proteomes" id="UP000321769"/>
    </source>
</evidence>
<evidence type="ECO:0000256" key="3">
    <source>
        <dbReference type="PIRSR" id="PIRSR603782-1"/>
    </source>
</evidence>
<gene>
    <name evidence="8" type="ORF">AFL01nite_06010</name>
</gene>
<evidence type="ECO:0000256" key="4">
    <source>
        <dbReference type="PIRSR" id="PIRSR603782-2"/>
    </source>
</evidence>
<proteinExistence type="inferred from homology"/>
<name>A0A512HS49_9ACTN</name>
<feature type="chain" id="PRO_5022140344" evidence="6">
    <location>
        <begin position="28"/>
        <end position="215"/>
    </location>
</feature>
<dbReference type="PANTHER" id="PTHR12151">
    <property type="entry name" value="ELECTRON TRANSPORT PROTIN SCO1/SENC FAMILY MEMBER"/>
    <property type="match status" value="1"/>
</dbReference>
<dbReference type="Gene3D" id="3.40.30.10">
    <property type="entry name" value="Glutaredoxin"/>
    <property type="match status" value="1"/>
</dbReference>
<dbReference type="Proteomes" id="UP000321769">
    <property type="component" value="Unassembled WGS sequence"/>
</dbReference>
<keyword evidence="9" id="KW-1185">Reference proteome</keyword>
<dbReference type="SUPFAM" id="SSF52833">
    <property type="entry name" value="Thioredoxin-like"/>
    <property type="match status" value="1"/>
</dbReference>
<dbReference type="GO" id="GO:0046872">
    <property type="term" value="F:metal ion binding"/>
    <property type="evidence" value="ECO:0007669"/>
    <property type="project" value="UniProtKB-KW"/>
</dbReference>
<feature type="region of interest" description="Disordered" evidence="5">
    <location>
        <begin position="29"/>
        <end position="64"/>
    </location>
</feature>
<comment type="caution">
    <text evidence="8">The sequence shown here is derived from an EMBL/GenBank/DDBJ whole genome shotgun (WGS) entry which is preliminary data.</text>
</comment>
<feature type="compositionally biased region" description="Low complexity" evidence="5">
    <location>
        <begin position="35"/>
        <end position="50"/>
    </location>
</feature>
<evidence type="ECO:0000259" key="7">
    <source>
        <dbReference type="PROSITE" id="PS51352"/>
    </source>
</evidence>
<reference evidence="8 9" key="1">
    <citation type="submission" date="2019-07" db="EMBL/GenBank/DDBJ databases">
        <title>Whole genome shotgun sequence of Aeromicrobium flavum NBRC 107625.</title>
        <authorList>
            <person name="Hosoyama A."/>
            <person name="Uohara A."/>
            <person name="Ohji S."/>
            <person name="Ichikawa N."/>
        </authorList>
    </citation>
    <scope>NUCLEOTIDE SEQUENCE [LARGE SCALE GENOMIC DNA]</scope>
    <source>
        <strain evidence="8 9">NBRC 107625</strain>
    </source>
</reference>
<keyword evidence="3" id="KW-0479">Metal-binding</keyword>
<feature type="disulfide bond" description="Redox-active" evidence="4">
    <location>
        <begin position="88"/>
        <end position="92"/>
    </location>
</feature>
<feature type="binding site" evidence="3">
    <location>
        <position position="177"/>
    </location>
    <ligand>
        <name>Cu cation</name>
        <dbReference type="ChEBI" id="CHEBI:23378"/>
    </ligand>
</feature>
<evidence type="ECO:0000313" key="8">
    <source>
        <dbReference type="EMBL" id="GEO88274.1"/>
    </source>
</evidence>
<feature type="domain" description="Thioredoxin" evidence="7">
    <location>
        <begin position="47"/>
        <end position="215"/>
    </location>
</feature>
<keyword evidence="6" id="KW-0732">Signal</keyword>
<dbReference type="AlphaFoldDB" id="A0A512HS49"/>
<keyword evidence="2 3" id="KW-0186">Copper</keyword>
<evidence type="ECO:0000256" key="1">
    <source>
        <dbReference type="ARBA" id="ARBA00010996"/>
    </source>
</evidence>
<dbReference type="CDD" id="cd02968">
    <property type="entry name" value="SCO"/>
    <property type="match status" value="1"/>
</dbReference>
<organism evidence="8 9">
    <name type="scientific">Aeromicrobium flavum</name>
    <dbReference type="NCBI Taxonomy" id="416568"/>
    <lineage>
        <taxon>Bacteria</taxon>
        <taxon>Bacillati</taxon>
        <taxon>Actinomycetota</taxon>
        <taxon>Actinomycetes</taxon>
        <taxon>Propionibacteriales</taxon>
        <taxon>Nocardioidaceae</taxon>
        <taxon>Aeromicrobium</taxon>
    </lineage>
</organism>
<dbReference type="PROSITE" id="PS51352">
    <property type="entry name" value="THIOREDOXIN_2"/>
    <property type="match status" value="1"/>
</dbReference>
<dbReference type="InterPro" id="IPR036249">
    <property type="entry name" value="Thioredoxin-like_sf"/>
</dbReference>
<comment type="similarity">
    <text evidence="1">Belongs to the SCO1/2 family.</text>
</comment>
<feature type="binding site" evidence="3">
    <location>
        <position position="88"/>
    </location>
    <ligand>
        <name>Cu cation</name>
        <dbReference type="ChEBI" id="CHEBI:23378"/>
    </ligand>
</feature>